<dbReference type="PANTHER" id="PTHR47295:SF10">
    <property type="entry name" value="EG45-LIKE DOMAIN CONTAINING PROTEIN"/>
    <property type="match status" value="1"/>
</dbReference>
<accession>A0A7J9MR10</accession>
<dbReference type="OrthoDB" id="406505at2759"/>
<dbReference type="SMART" id="SM00837">
    <property type="entry name" value="DPBB_1"/>
    <property type="match status" value="2"/>
</dbReference>
<comment type="subcellular location">
    <subcellularLocation>
        <location evidence="1">Secreted</location>
    </subcellularLocation>
</comment>
<gene>
    <name evidence="6" type="ORF">Goshw_002882</name>
</gene>
<dbReference type="InterPro" id="IPR036908">
    <property type="entry name" value="RlpA-like_sf"/>
</dbReference>
<dbReference type="Gene3D" id="2.40.40.10">
    <property type="entry name" value="RlpA-like domain"/>
    <property type="match status" value="2"/>
</dbReference>
<evidence type="ECO:0000259" key="5">
    <source>
        <dbReference type="PROSITE" id="PS50842"/>
    </source>
</evidence>
<evidence type="ECO:0000256" key="1">
    <source>
        <dbReference type="ARBA" id="ARBA00004613"/>
    </source>
</evidence>
<dbReference type="FunFam" id="2.40.40.10:FF:000005">
    <property type="entry name" value="Barwin-related endoglucanase"/>
    <property type="match status" value="2"/>
</dbReference>
<proteinExistence type="predicted"/>
<evidence type="ECO:0000256" key="3">
    <source>
        <dbReference type="ARBA" id="ARBA00022729"/>
    </source>
</evidence>
<evidence type="ECO:0000313" key="6">
    <source>
        <dbReference type="EMBL" id="MBA0873492.1"/>
    </source>
</evidence>
<evidence type="ECO:0000313" key="7">
    <source>
        <dbReference type="Proteomes" id="UP000593576"/>
    </source>
</evidence>
<dbReference type="SUPFAM" id="SSF50685">
    <property type="entry name" value="Barwin-like endoglucanases"/>
    <property type="match status" value="2"/>
</dbReference>
<dbReference type="InterPro" id="IPR044206">
    <property type="entry name" value="EGC1/2"/>
</dbReference>
<evidence type="ECO:0000256" key="2">
    <source>
        <dbReference type="ARBA" id="ARBA00022525"/>
    </source>
</evidence>
<dbReference type="CDD" id="cd22269">
    <property type="entry name" value="DPBB_EG45-like"/>
    <property type="match status" value="2"/>
</dbReference>
<dbReference type="InterPro" id="IPR009009">
    <property type="entry name" value="RlpA-like_DPBB"/>
</dbReference>
<dbReference type="PROSITE" id="PS50842">
    <property type="entry name" value="EXPANSIN_EG45"/>
    <property type="match status" value="2"/>
</dbReference>
<keyword evidence="2" id="KW-0964">Secreted</keyword>
<dbReference type="GO" id="GO:0048046">
    <property type="term" value="C:apoplast"/>
    <property type="evidence" value="ECO:0007669"/>
    <property type="project" value="InterPro"/>
</dbReference>
<feature type="domain" description="Expansin-like EG45" evidence="5">
    <location>
        <begin position="28"/>
        <end position="136"/>
    </location>
</feature>
<evidence type="ECO:0000256" key="4">
    <source>
        <dbReference type="SAM" id="SignalP"/>
    </source>
</evidence>
<feature type="domain" description="Expansin-like EG45" evidence="5">
    <location>
        <begin position="255"/>
        <end position="360"/>
    </location>
</feature>
<feature type="signal peptide" evidence="4">
    <location>
        <begin position="1"/>
        <end position="25"/>
    </location>
</feature>
<name>A0A7J9MR10_GOSSC</name>
<comment type="caution">
    <text evidence="6">The sequence shown here is derived from an EMBL/GenBank/DDBJ whole genome shotgun (WGS) entry which is preliminary data.</text>
</comment>
<organism evidence="6 7">
    <name type="scientific">Gossypium schwendimanii</name>
    <name type="common">Cotton</name>
    <dbReference type="NCBI Taxonomy" id="34291"/>
    <lineage>
        <taxon>Eukaryota</taxon>
        <taxon>Viridiplantae</taxon>
        <taxon>Streptophyta</taxon>
        <taxon>Embryophyta</taxon>
        <taxon>Tracheophyta</taxon>
        <taxon>Spermatophyta</taxon>
        <taxon>Magnoliopsida</taxon>
        <taxon>eudicotyledons</taxon>
        <taxon>Gunneridae</taxon>
        <taxon>Pentapetalae</taxon>
        <taxon>rosids</taxon>
        <taxon>malvids</taxon>
        <taxon>Malvales</taxon>
        <taxon>Malvaceae</taxon>
        <taxon>Malvoideae</taxon>
        <taxon>Gossypium</taxon>
    </lineage>
</organism>
<dbReference type="Pfam" id="PF03330">
    <property type="entry name" value="DPBB_1"/>
    <property type="match status" value="2"/>
</dbReference>
<sequence length="360" mass="38935">MAKLSILLCIAIAFMLSFTLREVVAHTGTATFYTPPYVPSACNGYQKDGVMIAAASDAIWDDGAACGRKYKVKCTGATNQSPHPCRGKKYVVVKVVDYCPSGCEGTIDLSQEAFASIADPDAGKIKISFHQYGLKYCLQEHDISLADMGRNMAVGLIGIFNFRSDESYPEESTPMTVPSQLEEHTVSENWLDAEDNPFNALELTSSYTANNNDANRAKAESATIQSFIMELSILFCIALAFILTFSSWEVVADTGTATFYTPPYVPSACNGYQNDGVMIAAASDAFWDGGSACGRNYKVEFRGATNQGDPNPCRGQDYMVVKIVDYCPSGCQGTIDLSQEDFAAIANPDAGKIEILLPLL</sequence>
<keyword evidence="3 4" id="KW-0732">Signal</keyword>
<protein>
    <recommendedName>
        <fullName evidence="5">Expansin-like EG45 domain-containing protein</fullName>
    </recommendedName>
</protein>
<keyword evidence="7" id="KW-1185">Reference proteome</keyword>
<dbReference type="EMBL" id="JABFAF010000013">
    <property type="protein sequence ID" value="MBA0873492.1"/>
    <property type="molecule type" value="Genomic_DNA"/>
</dbReference>
<feature type="chain" id="PRO_5029656089" description="Expansin-like EG45 domain-containing protein" evidence="4">
    <location>
        <begin position="26"/>
        <end position="360"/>
    </location>
</feature>
<dbReference type="PANTHER" id="PTHR47295">
    <property type="entry name" value="EG45-LIKE DOMAIN CONTAINING PROTEIN 1-RELATED"/>
    <property type="match status" value="1"/>
</dbReference>
<dbReference type="GO" id="GO:0009627">
    <property type="term" value="P:systemic acquired resistance"/>
    <property type="evidence" value="ECO:0007669"/>
    <property type="project" value="InterPro"/>
</dbReference>
<dbReference type="InterPro" id="IPR007112">
    <property type="entry name" value="Expansin/allergen_DPBB_dom"/>
</dbReference>
<dbReference type="AlphaFoldDB" id="A0A7J9MR10"/>
<dbReference type="Proteomes" id="UP000593576">
    <property type="component" value="Unassembled WGS sequence"/>
</dbReference>
<reference evidence="6 7" key="1">
    <citation type="journal article" date="2019" name="Genome Biol. Evol.">
        <title>Insights into the evolution of the New World diploid cottons (Gossypium, subgenus Houzingenia) based on genome sequencing.</title>
        <authorList>
            <person name="Grover C.E."/>
            <person name="Arick M.A. 2nd"/>
            <person name="Thrash A."/>
            <person name="Conover J.L."/>
            <person name="Sanders W.S."/>
            <person name="Peterson D.G."/>
            <person name="Frelichowski J.E."/>
            <person name="Scheffler J.A."/>
            <person name="Scheffler B.E."/>
            <person name="Wendel J.F."/>
        </authorList>
    </citation>
    <scope>NUCLEOTIDE SEQUENCE [LARGE SCALE GENOMIC DNA]</scope>
    <source>
        <strain evidence="6">1</strain>
        <tissue evidence="6">Leaf</tissue>
    </source>
</reference>